<dbReference type="EMBL" id="JAUBDI010000030">
    <property type="protein sequence ID" value="MDW0115126.1"/>
    <property type="molecule type" value="Genomic_DNA"/>
</dbReference>
<reference evidence="1 2" key="1">
    <citation type="submission" date="2023-06" db="EMBL/GenBank/DDBJ databases">
        <title>Sporosarcina sp. nov., isolated from Korean traditional fermented seafood 'Jeotgal'.</title>
        <authorList>
            <person name="Yang A.I."/>
            <person name="Shin N.-R."/>
        </authorList>
    </citation>
    <scope>NUCLEOTIDE SEQUENCE [LARGE SCALE GENOMIC DNA]</scope>
    <source>
        <strain evidence="1 2">KCTC13119</strain>
    </source>
</reference>
<comment type="caution">
    <text evidence="1">The sequence shown here is derived from an EMBL/GenBank/DDBJ whole genome shotgun (WGS) entry which is preliminary data.</text>
</comment>
<dbReference type="CDD" id="cd16018">
    <property type="entry name" value="Enpp"/>
    <property type="match status" value="1"/>
</dbReference>
<evidence type="ECO:0000313" key="1">
    <source>
        <dbReference type="EMBL" id="MDW0115126.1"/>
    </source>
</evidence>
<dbReference type="PANTHER" id="PTHR10151">
    <property type="entry name" value="ECTONUCLEOTIDE PYROPHOSPHATASE/PHOSPHODIESTERASE"/>
    <property type="match status" value="1"/>
</dbReference>
<gene>
    <name evidence="1" type="ORF">QT711_18355</name>
</gene>
<name>A0ABU4GDS0_9BACL</name>
<organism evidence="1 2">
    <name type="scientific">Sporosarcina saromensis</name>
    <dbReference type="NCBI Taxonomy" id="359365"/>
    <lineage>
        <taxon>Bacteria</taxon>
        <taxon>Bacillati</taxon>
        <taxon>Bacillota</taxon>
        <taxon>Bacilli</taxon>
        <taxon>Bacillales</taxon>
        <taxon>Caryophanaceae</taxon>
        <taxon>Sporosarcina</taxon>
    </lineage>
</organism>
<dbReference type="InterPro" id="IPR002591">
    <property type="entry name" value="Phosphodiest/P_Trfase"/>
</dbReference>
<sequence length="435" mass="48831">MQRLTDHLIVLSFDCLSSKDVPRLRELPNFKRFLNGAAVCDEVKTIYPSTTYPCHTSIITGNYPAKHGIVNNTKLQPGRLSPDWYWKRKEIKGTTLYDEAKKRGMKTGALLWPVTARANIDYHIPEIFANRKWHSQTAVSLVNGSFYYTLDMNFRFGHLRKGIQQPWLDDFVTASTVHTIKTKKPDLLLVHLVDLDAQRHRYGFSAEQSSEALERHDIRLGAILDALEEGGMMERSTVIVLGDHSSLDVTQVIKLNVLLKESGFIQVNDKGKISSWQAFCKSNDGAASIYLKDPSDFQTKERISALLHSLRMNRENGIERILSSDEALEVGADNDVAFMLEAREGFYFTEEIDGPAIVEISQEDVVAGTYCKAVHGYSPNKLNYNTVFIAKGKGIMPNGTIESMRLVDEGPTFAKLLGVDLGKTDGRVLDEIIQS</sequence>
<proteinExistence type="predicted"/>
<dbReference type="SUPFAM" id="SSF53649">
    <property type="entry name" value="Alkaline phosphatase-like"/>
    <property type="match status" value="1"/>
</dbReference>
<protein>
    <submittedName>
        <fullName evidence="1">Ectonucleotide pyrophosphatase/phosphodiesterase</fullName>
    </submittedName>
</protein>
<dbReference type="Pfam" id="PF01663">
    <property type="entry name" value="Phosphodiest"/>
    <property type="match status" value="1"/>
</dbReference>
<dbReference type="PANTHER" id="PTHR10151:SF120">
    <property type="entry name" value="BIS(5'-ADENOSYL)-TRIPHOSPHATASE"/>
    <property type="match status" value="1"/>
</dbReference>
<dbReference type="InterPro" id="IPR017850">
    <property type="entry name" value="Alkaline_phosphatase_core_sf"/>
</dbReference>
<dbReference type="Gene3D" id="3.40.720.10">
    <property type="entry name" value="Alkaline Phosphatase, subunit A"/>
    <property type="match status" value="1"/>
</dbReference>
<dbReference type="RefSeq" id="WP_317946705.1">
    <property type="nucleotide sequence ID" value="NZ_JAUBDI010000030.1"/>
</dbReference>
<keyword evidence="2" id="KW-1185">Reference proteome</keyword>
<dbReference type="Proteomes" id="UP001282284">
    <property type="component" value="Unassembled WGS sequence"/>
</dbReference>
<accession>A0ABU4GDS0</accession>
<evidence type="ECO:0000313" key="2">
    <source>
        <dbReference type="Proteomes" id="UP001282284"/>
    </source>
</evidence>